<feature type="non-terminal residue" evidence="2">
    <location>
        <position position="1"/>
    </location>
</feature>
<dbReference type="Proteomes" id="UP000722791">
    <property type="component" value="Unassembled WGS sequence"/>
</dbReference>
<evidence type="ECO:0000313" key="2">
    <source>
        <dbReference type="EMBL" id="GIM11109.1"/>
    </source>
</evidence>
<keyword evidence="1" id="KW-0732">Signal</keyword>
<feature type="chain" id="PRO_5035234966" evidence="1">
    <location>
        <begin position="21"/>
        <end position="148"/>
    </location>
</feature>
<sequence length="148" mass="15571">WAHYGAGGALAFLSITPVVADEQRLASVLLGARISVKNSTFSMNTAGDDSTRLQYIRNVSPLRGNGGALFIRAEPYRLLTDSKKLNVTQSSYIMYDDQPGCGAVETGLIPGIDAFENLACWPRGSQTCGVLLEGVTLAGNLAIGGYGG</sequence>
<proteinExistence type="predicted"/>
<reference evidence="2" key="1">
    <citation type="journal article" date="2021" name="Proc. Natl. Acad. Sci. U.S.A.">
        <title>Three genomes in the algal genus Volvox reveal the fate of a haploid sex-determining region after a transition to homothallism.</title>
        <authorList>
            <person name="Yamamoto K."/>
            <person name="Hamaji T."/>
            <person name="Kawai-Toyooka H."/>
            <person name="Matsuzaki R."/>
            <person name="Takahashi F."/>
            <person name="Nishimura Y."/>
            <person name="Kawachi M."/>
            <person name="Noguchi H."/>
            <person name="Minakuchi Y."/>
            <person name="Umen J.G."/>
            <person name="Toyoda A."/>
            <person name="Nozaki H."/>
        </authorList>
    </citation>
    <scope>NUCLEOTIDE SEQUENCE</scope>
    <source>
        <strain evidence="2">NIES-3785</strain>
    </source>
</reference>
<evidence type="ECO:0000313" key="3">
    <source>
        <dbReference type="Proteomes" id="UP000722791"/>
    </source>
</evidence>
<dbReference type="AlphaFoldDB" id="A0A8J4LUX8"/>
<comment type="caution">
    <text evidence="2">The sequence shown here is derived from an EMBL/GenBank/DDBJ whole genome shotgun (WGS) entry which is preliminary data.</text>
</comment>
<evidence type="ECO:0000256" key="1">
    <source>
        <dbReference type="SAM" id="SignalP"/>
    </source>
</evidence>
<feature type="non-terminal residue" evidence="2">
    <location>
        <position position="148"/>
    </location>
</feature>
<dbReference type="EMBL" id="BNCQ01000037">
    <property type="protein sequence ID" value="GIM11109.1"/>
    <property type="molecule type" value="Genomic_DNA"/>
</dbReference>
<name>A0A8J4LUX8_9CHLO</name>
<organism evidence="2 3">
    <name type="scientific">Volvox reticuliferus</name>
    <dbReference type="NCBI Taxonomy" id="1737510"/>
    <lineage>
        <taxon>Eukaryota</taxon>
        <taxon>Viridiplantae</taxon>
        <taxon>Chlorophyta</taxon>
        <taxon>core chlorophytes</taxon>
        <taxon>Chlorophyceae</taxon>
        <taxon>CS clade</taxon>
        <taxon>Chlamydomonadales</taxon>
        <taxon>Volvocaceae</taxon>
        <taxon>Volvox</taxon>
    </lineage>
</organism>
<gene>
    <name evidence="2" type="ORF">Vretimale_14627</name>
</gene>
<protein>
    <submittedName>
        <fullName evidence="2">Uncharacterized protein</fullName>
    </submittedName>
</protein>
<accession>A0A8J4LUX8</accession>
<feature type="signal peptide" evidence="1">
    <location>
        <begin position="1"/>
        <end position="20"/>
    </location>
</feature>